<dbReference type="AlphaFoldDB" id="A0AAJ0GJK9"/>
<keyword evidence="3" id="KW-1185">Reference proteome</keyword>
<proteinExistence type="predicted"/>
<gene>
    <name evidence="2" type="ORF">LTR09_000415</name>
</gene>
<feature type="compositionally biased region" description="Basic residues" evidence="1">
    <location>
        <begin position="1"/>
        <end position="13"/>
    </location>
</feature>
<feature type="compositionally biased region" description="Low complexity" evidence="1">
    <location>
        <begin position="214"/>
        <end position="232"/>
    </location>
</feature>
<comment type="caution">
    <text evidence="2">The sequence shown here is derived from an EMBL/GenBank/DDBJ whole genome shotgun (WGS) entry which is preliminary data.</text>
</comment>
<evidence type="ECO:0000313" key="2">
    <source>
        <dbReference type="EMBL" id="KAK3058850.1"/>
    </source>
</evidence>
<organism evidence="2 3">
    <name type="scientific">Extremus antarcticus</name>
    <dbReference type="NCBI Taxonomy" id="702011"/>
    <lineage>
        <taxon>Eukaryota</taxon>
        <taxon>Fungi</taxon>
        <taxon>Dikarya</taxon>
        <taxon>Ascomycota</taxon>
        <taxon>Pezizomycotina</taxon>
        <taxon>Dothideomycetes</taxon>
        <taxon>Dothideomycetidae</taxon>
        <taxon>Mycosphaerellales</taxon>
        <taxon>Extremaceae</taxon>
        <taxon>Extremus</taxon>
    </lineage>
</organism>
<name>A0AAJ0GJK9_9PEZI</name>
<evidence type="ECO:0000256" key="1">
    <source>
        <dbReference type="SAM" id="MobiDB-lite"/>
    </source>
</evidence>
<feature type="compositionally biased region" description="Polar residues" evidence="1">
    <location>
        <begin position="26"/>
        <end position="46"/>
    </location>
</feature>
<feature type="compositionally biased region" description="Polar residues" evidence="1">
    <location>
        <begin position="247"/>
        <end position="257"/>
    </location>
</feature>
<dbReference type="Proteomes" id="UP001271007">
    <property type="component" value="Unassembled WGS sequence"/>
</dbReference>
<protein>
    <submittedName>
        <fullName evidence="2">Uncharacterized protein</fullName>
    </submittedName>
</protein>
<sequence length="393" mass="42387">MASSLRRRLQKRGVGHDISTACDGDVSSNTSLSSQEDVKATLTQMKVQEPIASDDMSSTPPPPPPKSPKEMLTRNISPPQSLLDRYKKRAAKLPPAGSQADFGNQPQQQPIRLVSSFGEDFEVGDSHDPFGNRGSGSPTEIKTFDGVQFDMMRAKGKAGEAPIANISTTALKYEPRLTRSQSRRQQRMDSVGNEADGQDLTADKAHLAPPGIATTSDITTSRTPSPRSTQQTLAEPLTSDLDDFAPTPSTSPQNSHPSRLPTLPFTSGGIMKSVLFPGQPSPADESLSPEPLTPRPKPQPSRHARSRSVTSLPVIPPARFDVLPLLVWTSGSPTNSRPAEPWLASKRWACCQCGPLDPDNKAAQTIVEQKVCSRLDCGHQRCGRGCTVAYTAY</sequence>
<reference evidence="2" key="1">
    <citation type="submission" date="2023-04" db="EMBL/GenBank/DDBJ databases">
        <title>Black Yeasts Isolated from many extreme environments.</title>
        <authorList>
            <person name="Coleine C."/>
            <person name="Stajich J.E."/>
            <person name="Selbmann L."/>
        </authorList>
    </citation>
    <scope>NUCLEOTIDE SEQUENCE</scope>
    <source>
        <strain evidence="2">CCFEE 5312</strain>
    </source>
</reference>
<dbReference type="EMBL" id="JAWDJX010000001">
    <property type="protein sequence ID" value="KAK3058850.1"/>
    <property type="molecule type" value="Genomic_DNA"/>
</dbReference>
<evidence type="ECO:0000313" key="3">
    <source>
        <dbReference type="Proteomes" id="UP001271007"/>
    </source>
</evidence>
<feature type="region of interest" description="Disordered" evidence="1">
    <location>
        <begin position="1"/>
        <end position="75"/>
    </location>
</feature>
<feature type="region of interest" description="Disordered" evidence="1">
    <location>
        <begin position="174"/>
        <end position="310"/>
    </location>
</feature>
<accession>A0AAJ0GJK9</accession>